<dbReference type="AlphaFoldDB" id="A0AB39YRN4"/>
<evidence type="ECO:0000313" key="2">
    <source>
        <dbReference type="EMBL" id="XDV71813.1"/>
    </source>
</evidence>
<feature type="signal peptide" evidence="1">
    <location>
        <begin position="1"/>
        <end position="25"/>
    </location>
</feature>
<organism evidence="2">
    <name type="scientific">Paenarthrobacter sp. AMU7</name>
    <dbReference type="NCBI Taxonomy" id="3162492"/>
    <lineage>
        <taxon>Bacteria</taxon>
        <taxon>Bacillati</taxon>
        <taxon>Actinomycetota</taxon>
        <taxon>Actinomycetes</taxon>
        <taxon>Micrococcales</taxon>
        <taxon>Micrococcaceae</taxon>
        <taxon>Paenarthrobacter</taxon>
    </lineage>
</organism>
<dbReference type="RefSeq" id="WP_280625508.1">
    <property type="nucleotide sequence ID" value="NZ_CP165735.1"/>
</dbReference>
<sequence>MRKSRLALSGAAAAGAIAISGLATAPMASASAAASVTGSYAYYNSSTNVLTSRDTRVDGVSSVAQLRYVSNGTTYIATLTNSQGSGEQAQAQSSGLRGTVYVRACLNNRSAGTGVYGCSGWVATAA</sequence>
<accession>A0AB39YRN4</accession>
<proteinExistence type="predicted"/>
<gene>
    <name evidence="2" type="ORF">ABQM86_01050</name>
</gene>
<name>A0AB39YRN4_9MICC</name>
<feature type="chain" id="PRO_5044234013" description="Secreted protein" evidence="1">
    <location>
        <begin position="26"/>
        <end position="126"/>
    </location>
</feature>
<dbReference type="EMBL" id="CP165735">
    <property type="protein sequence ID" value="XDV71813.1"/>
    <property type="molecule type" value="Genomic_DNA"/>
</dbReference>
<keyword evidence="1" id="KW-0732">Signal</keyword>
<evidence type="ECO:0008006" key="3">
    <source>
        <dbReference type="Google" id="ProtNLM"/>
    </source>
</evidence>
<reference evidence="2" key="1">
    <citation type="submission" date="2024-07" db="EMBL/GenBank/DDBJ databases">
        <authorList>
            <person name="Li J."/>
            <person name="Wei H."/>
            <person name="Ma J."/>
        </authorList>
    </citation>
    <scope>NUCLEOTIDE SEQUENCE</scope>
    <source>
        <strain evidence="2">AMU7</strain>
    </source>
</reference>
<evidence type="ECO:0000256" key="1">
    <source>
        <dbReference type="SAM" id="SignalP"/>
    </source>
</evidence>
<protein>
    <recommendedName>
        <fullName evidence="3">Secreted protein</fullName>
    </recommendedName>
</protein>